<protein>
    <submittedName>
        <fullName evidence="1">Uncharacterized protein</fullName>
    </submittedName>
</protein>
<name>A0A6G7PXT5_9BACT</name>
<gene>
    <name evidence="1" type="ORF">G4V39_08990</name>
</gene>
<organism evidence="1 2">
    <name type="scientific">Thermosulfuriphilus ammonigenes</name>
    <dbReference type="NCBI Taxonomy" id="1936021"/>
    <lineage>
        <taxon>Bacteria</taxon>
        <taxon>Pseudomonadati</taxon>
        <taxon>Thermodesulfobacteriota</taxon>
        <taxon>Thermodesulfobacteria</taxon>
        <taxon>Thermodesulfobacteriales</taxon>
        <taxon>Thermodesulfobacteriaceae</taxon>
        <taxon>Thermosulfuriphilus</taxon>
    </lineage>
</organism>
<evidence type="ECO:0000313" key="1">
    <source>
        <dbReference type="EMBL" id="QIJ72397.1"/>
    </source>
</evidence>
<dbReference type="EMBL" id="CP048877">
    <property type="protein sequence ID" value="QIJ72397.1"/>
    <property type="molecule type" value="Genomic_DNA"/>
</dbReference>
<dbReference type="AlphaFoldDB" id="A0A6G7PXT5"/>
<dbReference type="KEGG" id="tav:G4V39_08990"/>
<keyword evidence="2" id="KW-1185">Reference proteome</keyword>
<evidence type="ECO:0000313" key="2">
    <source>
        <dbReference type="Proteomes" id="UP000502179"/>
    </source>
</evidence>
<reference evidence="1 2" key="1">
    <citation type="submission" date="2020-02" db="EMBL/GenBank/DDBJ databases">
        <title>Genome analysis of Thermosulfuriphilus ammonigenes ST65T, an anaerobic thermophilic chemolithoautotrophic bacterium isolated from a deep-sea hydrothermal vent.</title>
        <authorList>
            <person name="Slobodkina G."/>
            <person name="Allioux M."/>
            <person name="Merkel A."/>
            <person name="Alain K."/>
            <person name="Jebbar M."/>
            <person name="Slobodkin A."/>
        </authorList>
    </citation>
    <scope>NUCLEOTIDE SEQUENCE [LARGE SCALE GENOMIC DNA]</scope>
    <source>
        <strain evidence="1 2">ST65</strain>
    </source>
</reference>
<proteinExistence type="predicted"/>
<dbReference type="Proteomes" id="UP000502179">
    <property type="component" value="Chromosome"/>
</dbReference>
<accession>A0A6G7PXT5</accession>
<sequence length="254" mass="26192">MALLRHDLYRLALPLLISLLIISGCSGYGKRVAPVALPQSQPGHVVVAGAYISARVYLDPSAAKQALGFDARGAGLVPVQVTIDNQGKEEMWIDPSQTFLIDQSGQAWPLLTSEEAYNRIKGHVDVAETAKGTLKPAALLGAAGALVGFAVGVVTGEDVGESTGKGAVIGATAGALAGGAGAYATVGERIKNDLAQRQLHNQTIEPGLLAHGFLFFPGKAEEIKSVSSLRLALRIGGELKVVNIPLNLASPGGS</sequence>
<dbReference type="PROSITE" id="PS51257">
    <property type="entry name" value="PROKAR_LIPOPROTEIN"/>
    <property type="match status" value="1"/>
</dbReference>
<dbReference type="RefSeq" id="WP_166032614.1">
    <property type="nucleotide sequence ID" value="NZ_CP048877.1"/>
</dbReference>